<dbReference type="AlphaFoldDB" id="A0A062V575"/>
<dbReference type="RefSeq" id="WP_035601125.1">
    <property type="nucleotide sequence ID" value="NZ_ARYM01000024.1"/>
</dbReference>
<evidence type="ECO:0008006" key="5">
    <source>
        <dbReference type="Google" id="ProtNLM"/>
    </source>
</evidence>
<dbReference type="eggNOG" id="ENOG5031BJ5">
    <property type="taxonomic scope" value="Bacteria"/>
</dbReference>
<feature type="chain" id="PRO_5001618674" description="Lipoprotein" evidence="2">
    <location>
        <begin position="25"/>
        <end position="261"/>
    </location>
</feature>
<dbReference type="EMBL" id="ARYM01000024">
    <property type="protein sequence ID" value="KCZ97136.1"/>
    <property type="molecule type" value="Genomic_DNA"/>
</dbReference>
<feature type="compositionally biased region" description="Pro residues" evidence="1">
    <location>
        <begin position="127"/>
        <end position="138"/>
    </location>
</feature>
<dbReference type="PROSITE" id="PS51257">
    <property type="entry name" value="PROKAR_LIPOPROTEIN"/>
    <property type="match status" value="1"/>
</dbReference>
<keyword evidence="4" id="KW-1185">Reference proteome</keyword>
<feature type="compositionally biased region" description="Pro residues" evidence="1">
    <location>
        <begin position="153"/>
        <end position="162"/>
    </location>
</feature>
<dbReference type="Proteomes" id="UP000027100">
    <property type="component" value="Unassembled WGS sequence"/>
</dbReference>
<reference evidence="3 4" key="1">
    <citation type="journal article" date="2014" name="Antonie Van Leeuwenhoek">
        <title>Hyphomonas beringensis sp. nov. and Hyphomonas chukchiensis sp. nov., isolated from surface seawater of the Bering Sea and Chukchi Sea.</title>
        <authorList>
            <person name="Li C."/>
            <person name="Lai Q."/>
            <person name="Li G."/>
            <person name="Dong C."/>
            <person name="Wang J."/>
            <person name="Liao Y."/>
            <person name="Shao Z."/>
        </authorList>
    </citation>
    <scope>NUCLEOTIDE SEQUENCE [LARGE SCALE GENOMIC DNA]</scope>
    <source>
        <strain evidence="3 4">PS728</strain>
    </source>
</reference>
<evidence type="ECO:0000313" key="4">
    <source>
        <dbReference type="Proteomes" id="UP000027100"/>
    </source>
</evidence>
<protein>
    <recommendedName>
        <fullName evidence="5">Lipoprotein</fullName>
    </recommendedName>
</protein>
<comment type="caution">
    <text evidence="3">The sequence shown here is derived from an EMBL/GenBank/DDBJ whole genome shotgun (WGS) entry which is preliminary data.</text>
</comment>
<organism evidence="3 4">
    <name type="scientific">Hyphomonas polymorpha PS728</name>
    <dbReference type="NCBI Taxonomy" id="1280954"/>
    <lineage>
        <taxon>Bacteria</taxon>
        <taxon>Pseudomonadati</taxon>
        <taxon>Pseudomonadota</taxon>
        <taxon>Alphaproteobacteria</taxon>
        <taxon>Hyphomonadales</taxon>
        <taxon>Hyphomonadaceae</taxon>
        <taxon>Hyphomonas</taxon>
    </lineage>
</organism>
<name>A0A062V575_9PROT</name>
<evidence type="ECO:0000313" key="3">
    <source>
        <dbReference type="EMBL" id="KCZ97136.1"/>
    </source>
</evidence>
<evidence type="ECO:0000256" key="1">
    <source>
        <dbReference type="SAM" id="MobiDB-lite"/>
    </source>
</evidence>
<feature type="region of interest" description="Disordered" evidence="1">
    <location>
        <begin position="124"/>
        <end position="166"/>
    </location>
</feature>
<accession>A0A062V575</accession>
<feature type="signal peptide" evidence="2">
    <location>
        <begin position="1"/>
        <end position="24"/>
    </location>
</feature>
<dbReference type="STRING" id="1280954.HPO_16215"/>
<proteinExistence type="predicted"/>
<dbReference type="PATRIC" id="fig|1280954.3.peg.3273"/>
<evidence type="ECO:0000256" key="2">
    <source>
        <dbReference type="SAM" id="SignalP"/>
    </source>
</evidence>
<gene>
    <name evidence="3" type="ORF">HPO_16215</name>
</gene>
<sequence>MARRNLHRVASLTFCSALALSGCASQPGTPAATPLLVGTEGGVCPGAGQFDVAKIKTKNAAEAAQREAQILEYTSITPLPPGAEEAETRLRVRVPPTGMWPLDTRITLWKAADGAWQIATDNINYGVPPPPPPPPPPIDADGNLLPGFENWQPEPPPPPRPPYTNSALNPGDAATLDAFLSDPCYLNGPDRLPYSVPLNEIDEYGREEWLCPPDSAYYMAEVKQPGLPTRYISHSCYMDFAVSKLLTAATYMIPTLTPETE</sequence>
<keyword evidence="2" id="KW-0732">Signal</keyword>